<gene>
    <name evidence="1" type="ORF">FB475_5108</name>
</gene>
<evidence type="ECO:0000313" key="1">
    <source>
        <dbReference type="EMBL" id="TQJ12178.1"/>
    </source>
</evidence>
<name>A0A542EA18_9ACTN</name>
<dbReference type="Proteomes" id="UP000316298">
    <property type="component" value="Unassembled WGS sequence"/>
</dbReference>
<dbReference type="RefSeq" id="WP_141859049.1">
    <property type="nucleotide sequence ID" value="NZ_BAAAKA010000005.1"/>
</dbReference>
<organism evidence="1 2">
    <name type="scientific">Kribbella jejuensis</name>
    <dbReference type="NCBI Taxonomy" id="236068"/>
    <lineage>
        <taxon>Bacteria</taxon>
        <taxon>Bacillati</taxon>
        <taxon>Actinomycetota</taxon>
        <taxon>Actinomycetes</taxon>
        <taxon>Propionibacteriales</taxon>
        <taxon>Kribbellaceae</taxon>
        <taxon>Kribbella</taxon>
    </lineage>
</organism>
<proteinExistence type="predicted"/>
<comment type="caution">
    <text evidence="1">The sequence shown here is derived from an EMBL/GenBank/DDBJ whole genome shotgun (WGS) entry which is preliminary data.</text>
</comment>
<dbReference type="AlphaFoldDB" id="A0A542EA18"/>
<reference evidence="1 2" key="1">
    <citation type="submission" date="2019-06" db="EMBL/GenBank/DDBJ databases">
        <title>Sequencing the genomes of 1000 actinobacteria strains.</title>
        <authorList>
            <person name="Klenk H.-P."/>
        </authorList>
    </citation>
    <scope>NUCLEOTIDE SEQUENCE [LARGE SCALE GENOMIC DNA]</scope>
    <source>
        <strain evidence="1 2">DSM 17305</strain>
    </source>
</reference>
<dbReference type="EMBL" id="VFMM01000002">
    <property type="protein sequence ID" value="TQJ12178.1"/>
    <property type="molecule type" value="Genomic_DNA"/>
</dbReference>
<sequence>MATARHLAGSIDARPWSIVELAWLRRLAASGLPPVMIALKLQRPVHTVREAAAREGITLQPSAAKPPEH</sequence>
<accession>A0A542EA18</accession>
<evidence type="ECO:0000313" key="2">
    <source>
        <dbReference type="Proteomes" id="UP000316298"/>
    </source>
</evidence>
<keyword evidence="2" id="KW-1185">Reference proteome</keyword>
<protein>
    <submittedName>
        <fullName evidence="1">Uncharacterized protein</fullName>
    </submittedName>
</protein>